<dbReference type="InterPro" id="IPR051481">
    <property type="entry name" value="BTB-POZ/Galectin-3-binding"/>
</dbReference>
<comment type="caution">
    <text evidence="2">The sequence shown here is derived from an EMBL/GenBank/DDBJ whole genome shotgun (WGS) entry which is preliminary data.</text>
</comment>
<dbReference type="EMBL" id="SWKU01000002">
    <property type="protein sequence ID" value="KAF3009945.1"/>
    <property type="molecule type" value="Genomic_DNA"/>
</dbReference>
<evidence type="ECO:0000313" key="3">
    <source>
        <dbReference type="Proteomes" id="UP000801428"/>
    </source>
</evidence>
<evidence type="ECO:0000259" key="1">
    <source>
        <dbReference type="PROSITE" id="PS50097"/>
    </source>
</evidence>
<dbReference type="PANTHER" id="PTHR24410:SF23">
    <property type="entry name" value="BTB DOMAIN-CONTAINING PROTEIN-RELATED"/>
    <property type="match status" value="1"/>
</dbReference>
<dbReference type="PANTHER" id="PTHR24410">
    <property type="entry name" value="HL07962P-RELATED"/>
    <property type="match status" value="1"/>
</dbReference>
<keyword evidence="3" id="KW-1185">Reference proteome</keyword>
<dbReference type="AlphaFoldDB" id="A0A9P4TMP4"/>
<reference evidence="2" key="1">
    <citation type="submission" date="2019-04" db="EMBL/GenBank/DDBJ databases">
        <title>Sequencing of skin fungus with MAO and IRED activity.</title>
        <authorList>
            <person name="Marsaioli A.J."/>
            <person name="Bonatto J.M.C."/>
            <person name="Reis Junior O."/>
        </authorList>
    </citation>
    <scope>NUCLEOTIDE SEQUENCE</scope>
    <source>
        <strain evidence="2">30M1</strain>
    </source>
</reference>
<dbReference type="InterPro" id="IPR011333">
    <property type="entry name" value="SKP1/BTB/POZ_sf"/>
</dbReference>
<sequence>MSEAQQRPAAGLFNNSLLSDVKIKRVSSDGKIREYHAHKAVLSSDSRYFHKAFTGNFREATEAEMTIHDDDPDHFEFFLKFIYTHAYDTAKITELANGDPIQRVTIPCEILALADKYNMPLLIGPIANDIEKLLADKTSKTLDLLKALIPVYYKGVQSVV</sequence>
<dbReference type="OrthoDB" id="6359816at2759"/>
<proteinExistence type="predicted"/>
<evidence type="ECO:0000313" key="2">
    <source>
        <dbReference type="EMBL" id="KAF3009945.1"/>
    </source>
</evidence>
<feature type="domain" description="BTB" evidence="1">
    <location>
        <begin position="19"/>
        <end position="91"/>
    </location>
</feature>
<dbReference type="CDD" id="cd18186">
    <property type="entry name" value="BTB_POZ_ZBTB_KLHL-like"/>
    <property type="match status" value="1"/>
</dbReference>
<dbReference type="SMART" id="SM00225">
    <property type="entry name" value="BTB"/>
    <property type="match status" value="1"/>
</dbReference>
<organism evidence="2 3">
    <name type="scientific">Curvularia kusanoi</name>
    <name type="common">Cochliobolus kusanoi</name>
    <dbReference type="NCBI Taxonomy" id="90978"/>
    <lineage>
        <taxon>Eukaryota</taxon>
        <taxon>Fungi</taxon>
        <taxon>Dikarya</taxon>
        <taxon>Ascomycota</taxon>
        <taxon>Pezizomycotina</taxon>
        <taxon>Dothideomycetes</taxon>
        <taxon>Pleosporomycetidae</taxon>
        <taxon>Pleosporales</taxon>
        <taxon>Pleosporineae</taxon>
        <taxon>Pleosporaceae</taxon>
        <taxon>Curvularia</taxon>
    </lineage>
</organism>
<accession>A0A9P4TMP4</accession>
<name>A0A9P4TMP4_CURKU</name>
<dbReference type="Proteomes" id="UP000801428">
    <property type="component" value="Unassembled WGS sequence"/>
</dbReference>
<gene>
    <name evidence="2" type="ORF">E8E13_011118</name>
</gene>
<protein>
    <recommendedName>
        <fullName evidence="1">BTB domain-containing protein</fullName>
    </recommendedName>
</protein>
<dbReference type="PROSITE" id="PS50097">
    <property type="entry name" value="BTB"/>
    <property type="match status" value="1"/>
</dbReference>
<dbReference type="Pfam" id="PF00651">
    <property type="entry name" value="BTB"/>
    <property type="match status" value="1"/>
</dbReference>
<dbReference type="Gene3D" id="3.30.710.10">
    <property type="entry name" value="Potassium Channel Kv1.1, Chain A"/>
    <property type="match status" value="1"/>
</dbReference>
<dbReference type="InterPro" id="IPR000210">
    <property type="entry name" value="BTB/POZ_dom"/>
</dbReference>
<dbReference type="SUPFAM" id="SSF54695">
    <property type="entry name" value="POZ domain"/>
    <property type="match status" value="1"/>
</dbReference>